<accession>A0A8K0CX09</accession>
<dbReference type="AlphaFoldDB" id="A0A8K0CX09"/>
<dbReference type="EMBL" id="VTPC01008812">
    <property type="protein sequence ID" value="KAF2892323.1"/>
    <property type="molecule type" value="Genomic_DNA"/>
</dbReference>
<reference evidence="1" key="1">
    <citation type="submission" date="2019-08" db="EMBL/GenBank/DDBJ databases">
        <title>The genome of the North American firefly Photinus pyralis.</title>
        <authorList>
            <consortium name="Photinus pyralis genome working group"/>
            <person name="Fallon T.R."/>
            <person name="Sander Lower S.E."/>
            <person name="Weng J.-K."/>
        </authorList>
    </citation>
    <scope>NUCLEOTIDE SEQUENCE</scope>
    <source>
        <strain evidence="1">TRF0915ILg1</strain>
        <tissue evidence="1">Whole body</tissue>
    </source>
</reference>
<proteinExistence type="predicted"/>
<organism evidence="1 2">
    <name type="scientific">Ignelater luminosus</name>
    <name type="common">Cucubano</name>
    <name type="synonym">Pyrophorus luminosus</name>
    <dbReference type="NCBI Taxonomy" id="2038154"/>
    <lineage>
        <taxon>Eukaryota</taxon>
        <taxon>Metazoa</taxon>
        <taxon>Ecdysozoa</taxon>
        <taxon>Arthropoda</taxon>
        <taxon>Hexapoda</taxon>
        <taxon>Insecta</taxon>
        <taxon>Pterygota</taxon>
        <taxon>Neoptera</taxon>
        <taxon>Endopterygota</taxon>
        <taxon>Coleoptera</taxon>
        <taxon>Polyphaga</taxon>
        <taxon>Elateriformia</taxon>
        <taxon>Elateroidea</taxon>
        <taxon>Elateridae</taxon>
        <taxon>Agrypninae</taxon>
        <taxon>Pyrophorini</taxon>
        <taxon>Ignelater</taxon>
    </lineage>
</organism>
<sequence length="87" mass="10088">MWKRFDVIPVPKVFMPKTHKDSRPISILPVFSKIFEKQSGSRQRFSCTTALLNVHDDILTAANNNRVTVLVLLDFSKVFDIQSFMKF</sequence>
<protein>
    <recommendedName>
        <fullName evidence="3">Reverse transcriptase domain-containing protein</fullName>
    </recommendedName>
</protein>
<keyword evidence="2" id="KW-1185">Reference proteome</keyword>
<comment type="caution">
    <text evidence="1">The sequence shown here is derived from an EMBL/GenBank/DDBJ whole genome shotgun (WGS) entry which is preliminary data.</text>
</comment>
<gene>
    <name evidence="1" type="ORF">ILUMI_13854</name>
</gene>
<name>A0A8K0CX09_IGNLU</name>
<dbReference type="OrthoDB" id="6773841at2759"/>
<evidence type="ECO:0000313" key="2">
    <source>
        <dbReference type="Proteomes" id="UP000801492"/>
    </source>
</evidence>
<dbReference type="Proteomes" id="UP000801492">
    <property type="component" value="Unassembled WGS sequence"/>
</dbReference>
<evidence type="ECO:0000313" key="1">
    <source>
        <dbReference type="EMBL" id="KAF2892323.1"/>
    </source>
</evidence>
<evidence type="ECO:0008006" key="3">
    <source>
        <dbReference type="Google" id="ProtNLM"/>
    </source>
</evidence>